<feature type="domain" description="Methyltransferase" evidence="3">
    <location>
        <begin position="48"/>
        <end position="139"/>
    </location>
</feature>
<dbReference type="SUPFAM" id="SSF53335">
    <property type="entry name" value="S-adenosyl-L-methionine-dependent methyltransferases"/>
    <property type="match status" value="1"/>
</dbReference>
<evidence type="ECO:0000256" key="2">
    <source>
        <dbReference type="ARBA" id="ARBA00022679"/>
    </source>
</evidence>
<proteinExistence type="predicted"/>
<dbReference type="CDD" id="cd02440">
    <property type="entry name" value="AdoMet_MTases"/>
    <property type="match status" value="1"/>
</dbReference>
<accession>A0A1N5ZV16</accession>
<dbReference type="STRING" id="709881.SAMN04489832_4491"/>
<dbReference type="Proteomes" id="UP000185124">
    <property type="component" value="Unassembled WGS sequence"/>
</dbReference>
<dbReference type="EMBL" id="FSQT01000002">
    <property type="protein sequence ID" value="SIN25646.1"/>
    <property type="molecule type" value="Genomic_DNA"/>
</dbReference>
<dbReference type="InterPro" id="IPR051052">
    <property type="entry name" value="Diverse_substrate_MTase"/>
</dbReference>
<dbReference type="InterPro" id="IPR029063">
    <property type="entry name" value="SAM-dependent_MTases_sf"/>
</dbReference>
<gene>
    <name evidence="4" type="ORF">SAMN04489832_4491</name>
</gene>
<dbReference type="InterPro" id="IPR041698">
    <property type="entry name" value="Methyltransf_25"/>
</dbReference>
<dbReference type="RefSeq" id="WP_074315227.1">
    <property type="nucleotide sequence ID" value="NZ_FSQT01000002.1"/>
</dbReference>
<dbReference type="GO" id="GO:0032259">
    <property type="term" value="P:methylation"/>
    <property type="evidence" value="ECO:0007669"/>
    <property type="project" value="UniProtKB-KW"/>
</dbReference>
<dbReference type="GO" id="GO:0008168">
    <property type="term" value="F:methyltransferase activity"/>
    <property type="evidence" value="ECO:0007669"/>
    <property type="project" value="UniProtKB-KW"/>
</dbReference>
<keyword evidence="1 4" id="KW-0489">Methyltransferase</keyword>
<organism evidence="4 5">
    <name type="scientific">Micromonospora cremea</name>
    <dbReference type="NCBI Taxonomy" id="709881"/>
    <lineage>
        <taxon>Bacteria</taxon>
        <taxon>Bacillati</taxon>
        <taxon>Actinomycetota</taxon>
        <taxon>Actinomycetes</taxon>
        <taxon>Micromonosporales</taxon>
        <taxon>Micromonosporaceae</taxon>
        <taxon>Micromonospora</taxon>
    </lineage>
</organism>
<sequence>MADTAWQWDETLYAGSASHYRIGRMPYPPRLADAVGEALDLDGTGRLLDVGCGPGSLTLLLAPLFEAAVGVDADRDMLTEARRRASEVGATTIEWRHLRAEALPADLGTFRVATFAQSFHWMDRPLVVRRVRGMLAPGGAWIHVSASTHQGVADDEMLPYPRPPWRQIDDLVASYLGPVRRAGQGWLPTGTPGGQEEIMRQAGFTGPTRIEVDGGTLVERPVDEIVSAVFSLSSSAPHLFADRLSAFEADLRHLLSEAARDGRFAERRREIAVAIWRP</sequence>
<dbReference type="PANTHER" id="PTHR44942">
    <property type="entry name" value="METHYLTRANSF_11 DOMAIN-CONTAINING PROTEIN"/>
    <property type="match status" value="1"/>
</dbReference>
<keyword evidence="5" id="KW-1185">Reference proteome</keyword>
<keyword evidence="2 4" id="KW-0808">Transferase</keyword>
<dbReference type="AlphaFoldDB" id="A0A1N5ZV16"/>
<dbReference type="Gene3D" id="3.40.50.150">
    <property type="entry name" value="Vaccinia Virus protein VP39"/>
    <property type="match status" value="1"/>
</dbReference>
<dbReference type="Pfam" id="PF13649">
    <property type="entry name" value="Methyltransf_25"/>
    <property type="match status" value="1"/>
</dbReference>
<evidence type="ECO:0000313" key="4">
    <source>
        <dbReference type="EMBL" id="SIN25646.1"/>
    </source>
</evidence>
<protein>
    <submittedName>
        <fullName evidence="4">Methyltransferase domain-containing protein</fullName>
    </submittedName>
</protein>
<evidence type="ECO:0000259" key="3">
    <source>
        <dbReference type="Pfam" id="PF13649"/>
    </source>
</evidence>
<name>A0A1N5ZV16_9ACTN</name>
<evidence type="ECO:0000256" key="1">
    <source>
        <dbReference type="ARBA" id="ARBA00022603"/>
    </source>
</evidence>
<reference evidence="5" key="1">
    <citation type="submission" date="2016-12" db="EMBL/GenBank/DDBJ databases">
        <authorList>
            <person name="Varghese N."/>
            <person name="Submissions S."/>
        </authorList>
    </citation>
    <scope>NUCLEOTIDE SEQUENCE [LARGE SCALE GENOMIC DNA]</scope>
    <source>
        <strain evidence="5">DSM 45599</strain>
    </source>
</reference>
<dbReference type="PANTHER" id="PTHR44942:SF4">
    <property type="entry name" value="METHYLTRANSFERASE TYPE 11 DOMAIN-CONTAINING PROTEIN"/>
    <property type="match status" value="1"/>
</dbReference>
<dbReference type="OrthoDB" id="9797252at2"/>
<evidence type="ECO:0000313" key="5">
    <source>
        <dbReference type="Proteomes" id="UP000185124"/>
    </source>
</evidence>